<sequence length="73" mass="8140">MGIGVTPGTYLAIYKSGEERRNPINHHPHRSKVRGRENTSECGLCHGSRNFDTENKDMYSRITAGSLAHIGKE</sequence>
<feature type="region of interest" description="Disordered" evidence="1">
    <location>
        <begin position="21"/>
        <end position="41"/>
    </location>
</feature>
<dbReference type="EnsemblPlants" id="MELO3C016029.2.1">
    <property type="protein sequence ID" value="MELO3C016029.2.1"/>
    <property type="gene ID" value="MELO3C016029.2"/>
</dbReference>
<evidence type="ECO:0000313" key="2">
    <source>
        <dbReference type="EnsemblPlants" id="MELO3C016029.2.1"/>
    </source>
</evidence>
<accession>A0A9I9DCJ8</accession>
<feature type="compositionally biased region" description="Basic residues" evidence="1">
    <location>
        <begin position="23"/>
        <end position="33"/>
    </location>
</feature>
<reference evidence="2" key="1">
    <citation type="submission" date="2023-03" db="UniProtKB">
        <authorList>
            <consortium name="EnsemblPlants"/>
        </authorList>
    </citation>
    <scope>IDENTIFICATION</scope>
</reference>
<organism evidence="2">
    <name type="scientific">Cucumis melo</name>
    <name type="common">Muskmelon</name>
    <dbReference type="NCBI Taxonomy" id="3656"/>
    <lineage>
        <taxon>Eukaryota</taxon>
        <taxon>Viridiplantae</taxon>
        <taxon>Streptophyta</taxon>
        <taxon>Embryophyta</taxon>
        <taxon>Tracheophyta</taxon>
        <taxon>Spermatophyta</taxon>
        <taxon>Magnoliopsida</taxon>
        <taxon>eudicotyledons</taxon>
        <taxon>Gunneridae</taxon>
        <taxon>Pentapetalae</taxon>
        <taxon>rosids</taxon>
        <taxon>fabids</taxon>
        <taxon>Cucurbitales</taxon>
        <taxon>Cucurbitaceae</taxon>
        <taxon>Benincaseae</taxon>
        <taxon>Cucumis</taxon>
    </lineage>
</organism>
<dbReference type="AlphaFoldDB" id="A0A9I9DCJ8"/>
<protein>
    <submittedName>
        <fullName evidence="2">Uncharacterized protein</fullName>
    </submittedName>
</protein>
<dbReference type="Gramene" id="MELO3C016029.2.1">
    <property type="protein sequence ID" value="MELO3C016029.2.1"/>
    <property type="gene ID" value="MELO3C016029.2"/>
</dbReference>
<name>A0A9I9DCJ8_CUCME</name>
<evidence type="ECO:0000256" key="1">
    <source>
        <dbReference type="SAM" id="MobiDB-lite"/>
    </source>
</evidence>
<proteinExistence type="predicted"/>